<dbReference type="PROSITE" id="PS50987">
    <property type="entry name" value="HTH_ARSR_2"/>
    <property type="match status" value="1"/>
</dbReference>
<dbReference type="InterPro" id="IPR050229">
    <property type="entry name" value="GlpE_sulfurtransferase"/>
</dbReference>
<feature type="domain" description="Rhodanese" evidence="1">
    <location>
        <begin position="129"/>
        <end position="218"/>
    </location>
</feature>
<dbReference type="Gene3D" id="1.10.10.10">
    <property type="entry name" value="Winged helix-like DNA-binding domain superfamily/Winged helix DNA-binding domain"/>
    <property type="match status" value="1"/>
</dbReference>
<gene>
    <name evidence="3" type="ORF">GCM10010466_07980</name>
</gene>
<dbReference type="InterPro" id="IPR036873">
    <property type="entry name" value="Rhodanese-like_dom_sf"/>
</dbReference>
<dbReference type="Pfam" id="PF12840">
    <property type="entry name" value="HTH_20"/>
    <property type="match status" value="1"/>
</dbReference>
<dbReference type="PROSITE" id="PS00380">
    <property type="entry name" value="RHODANESE_1"/>
    <property type="match status" value="1"/>
</dbReference>
<dbReference type="RefSeq" id="WP_344855982.1">
    <property type="nucleotide sequence ID" value="NZ_BAAAUT010000005.1"/>
</dbReference>
<evidence type="ECO:0000313" key="3">
    <source>
        <dbReference type="EMBL" id="GAA3119557.1"/>
    </source>
</evidence>
<sequence>MDRERKSKLYGEFARIGKALANPLRLELLDVLAQGERSVEDLASACGLKLSNTSAQLKVLQSAGLLAARRSGTRVFYRLTGEAIGALTEQVKAVAAASLADAGQAARDYLGGTDDLEPVSRAELARMLEAGEVVVLDVRPEKEYAAGHIPGALSIPHDQVAARLAEIPAGSRIVAYCRGRFCVMAPQAVRLLRARGFHARLLEDGLPEWRRAGLPVAS</sequence>
<dbReference type="SMART" id="SM00450">
    <property type="entry name" value="RHOD"/>
    <property type="match status" value="1"/>
</dbReference>
<dbReference type="SUPFAM" id="SSF46785">
    <property type="entry name" value="Winged helix' DNA-binding domain"/>
    <property type="match status" value="1"/>
</dbReference>
<feature type="domain" description="HTH arsR-type" evidence="2">
    <location>
        <begin position="5"/>
        <end position="99"/>
    </location>
</feature>
<dbReference type="InterPro" id="IPR001307">
    <property type="entry name" value="Thiosulphate_STrfase_CS"/>
</dbReference>
<dbReference type="SUPFAM" id="SSF52821">
    <property type="entry name" value="Rhodanese/Cell cycle control phosphatase"/>
    <property type="match status" value="1"/>
</dbReference>
<dbReference type="PANTHER" id="PTHR43031:SF1">
    <property type="entry name" value="PYRIDINE NUCLEOTIDE-DISULPHIDE OXIDOREDUCTASE"/>
    <property type="match status" value="1"/>
</dbReference>
<dbReference type="NCBIfam" id="NF033788">
    <property type="entry name" value="HTH_metalloreg"/>
    <property type="match status" value="1"/>
</dbReference>
<protein>
    <submittedName>
        <fullName evidence="3">Metalloregulator ArsR/SmtB family transcription factor</fullName>
    </submittedName>
</protein>
<dbReference type="CDD" id="cd00090">
    <property type="entry name" value="HTH_ARSR"/>
    <property type="match status" value="1"/>
</dbReference>
<dbReference type="InterPro" id="IPR001763">
    <property type="entry name" value="Rhodanese-like_dom"/>
</dbReference>
<dbReference type="InterPro" id="IPR011991">
    <property type="entry name" value="ArsR-like_HTH"/>
</dbReference>
<dbReference type="InterPro" id="IPR001845">
    <property type="entry name" value="HTH_ArsR_DNA-bd_dom"/>
</dbReference>
<organism evidence="3 4">
    <name type="scientific">Planomonospora alba</name>
    <dbReference type="NCBI Taxonomy" id="161354"/>
    <lineage>
        <taxon>Bacteria</taxon>
        <taxon>Bacillati</taxon>
        <taxon>Actinomycetota</taxon>
        <taxon>Actinomycetes</taxon>
        <taxon>Streptosporangiales</taxon>
        <taxon>Streptosporangiaceae</taxon>
        <taxon>Planomonospora</taxon>
    </lineage>
</organism>
<evidence type="ECO:0000259" key="2">
    <source>
        <dbReference type="PROSITE" id="PS50987"/>
    </source>
</evidence>
<dbReference type="PROSITE" id="PS50206">
    <property type="entry name" value="RHODANESE_3"/>
    <property type="match status" value="1"/>
</dbReference>
<dbReference type="PRINTS" id="PR00778">
    <property type="entry name" value="HTHARSR"/>
</dbReference>
<dbReference type="Gene3D" id="3.40.250.10">
    <property type="entry name" value="Rhodanese-like domain"/>
    <property type="match status" value="1"/>
</dbReference>
<comment type="caution">
    <text evidence="3">The sequence shown here is derived from an EMBL/GenBank/DDBJ whole genome shotgun (WGS) entry which is preliminary data.</text>
</comment>
<evidence type="ECO:0000313" key="4">
    <source>
        <dbReference type="Proteomes" id="UP001500320"/>
    </source>
</evidence>
<dbReference type="SMART" id="SM00418">
    <property type="entry name" value="HTH_ARSR"/>
    <property type="match status" value="1"/>
</dbReference>
<dbReference type="EMBL" id="BAAAUT010000005">
    <property type="protein sequence ID" value="GAA3119557.1"/>
    <property type="molecule type" value="Genomic_DNA"/>
</dbReference>
<evidence type="ECO:0000259" key="1">
    <source>
        <dbReference type="PROSITE" id="PS50206"/>
    </source>
</evidence>
<reference evidence="4" key="1">
    <citation type="journal article" date="2019" name="Int. J. Syst. Evol. Microbiol.">
        <title>The Global Catalogue of Microorganisms (GCM) 10K type strain sequencing project: providing services to taxonomists for standard genome sequencing and annotation.</title>
        <authorList>
            <consortium name="The Broad Institute Genomics Platform"/>
            <consortium name="The Broad Institute Genome Sequencing Center for Infectious Disease"/>
            <person name="Wu L."/>
            <person name="Ma J."/>
        </authorList>
    </citation>
    <scope>NUCLEOTIDE SEQUENCE [LARGE SCALE GENOMIC DNA]</scope>
    <source>
        <strain evidence="4">JCM 9373</strain>
    </source>
</reference>
<dbReference type="InterPro" id="IPR036388">
    <property type="entry name" value="WH-like_DNA-bd_sf"/>
</dbReference>
<keyword evidence="4" id="KW-1185">Reference proteome</keyword>
<name>A0ABP6MNQ7_9ACTN</name>
<dbReference type="PANTHER" id="PTHR43031">
    <property type="entry name" value="FAD-DEPENDENT OXIDOREDUCTASE"/>
    <property type="match status" value="1"/>
</dbReference>
<dbReference type="CDD" id="cd00158">
    <property type="entry name" value="RHOD"/>
    <property type="match status" value="1"/>
</dbReference>
<dbReference type="Pfam" id="PF00581">
    <property type="entry name" value="Rhodanese"/>
    <property type="match status" value="1"/>
</dbReference>
<dbReference type="Proteomes" id="UP001500320">
    <property type="component" value="Unassembled WGS sequence"/>
</dbReference>
<dbReference type="InterPro" id="IPR036390">
    <property type="entry name" value="WH_DNA-bd_sf"/>
</dbReference>
<accession>A0ABP6MNQ7</accession>
<proteinExistence type="predicted"/>